<name>A0AB34PQY9_CANAX</name>
<evidence type="ECO:0000256" key="3">
    <source>
        <dbReference type="PIRSR" id="PIRSR605511-2"/>
    </source>
</evidence>
<feature type="active site" description="Proton donor/acceptor" evidence="2">
    <location>
        <position position="236"/>
    </location>
</feature>
<evidence type="ECO:0000259" key="4">
    <source>
        <dbReference type="Pfam" id="PF08450"/>
    </source>
</evidence>
<evidence type="ECO:0000313" key="5">
    <source>
        <dbReference type="EMBL" id="KGR09622.1"/>
    </source>
</evidence>
<feature type="binding site" evidence="3">
    <location>
        <position position="124"/>
    </location>
    <ligand>
        <name>substrate</name>
    </ligand>
</feature>
<dbReference type="Gene3D" id="2.120.10.30">
    <property type="entry name" value="TolB, C-terminal domain"/>
    <property type="match status" value="1"/>
</dbReference>
<organism evidence="5 6">
    <name type="scientific">Candida albicans P78048</name>
    <dbReference type="NCBI Taxonomy" id="1094989"/>
    <lineage>
        <taxon>Eukaryota</taxon>
        <taxon>Fungi</taxon>
        <taxon>Dikarya</taxon>
        <taxon>Ascomycota</taxon>
        <taxon>Saccharomycotina</taxon>
        <taxon>Pichiomycetes</taxon>
        <taxon>Debaryomycetaceae</taxon>
        <taxon>Candida/Lodderomyces clade</taxon>
        <taxon>Candida</taxon>
    </lineage>
</organism>
<dbReference type="PANTHER" id="PTHR10907:SF47">
    <property type="entry name" value="REGUCALCIN"/>
    <property type="match status" value="1"/>
</dbReference>
<feature type="binding site" evidence="3">
    <location>
        <position position="236"/>
    </location>
    <ligand>
        <name>a divalent metal cation</name>
        <dbReference type="ChEBI" id="CHEBI:60240"/>
    </ligand>
</feature>
<dbReference type="Pfam" id="PF08450">
    <property type="entry name" value="SGL"/>
    <property type="match status" value="1"/>
</dbReference>
<dbReference type="AlphaFoldDB" id="A0AB34PQY9"/>
<sequence>MSLTITKDNIFPKGYRGRLTEGVTYDERNNTLLWVDIIQGEVHRVFLDNTNINTNTSSSSHETLKWDSSNESIGAICLTNDPNKLIICSKYGLAYGDFSSSTIEYFFKYPHTTNPDEKLRLRSNDGIIDPWGNLWIGVMNDFPIGAKEGIQPEGKLYRIGFSKESNKLTCDVMIENSLISNGLCFNNQGDEFYWTDSLTFKIWKYDYDKTTNKLTNKSVFIDLKQFYPDVEQPEPDGLVMTNNGEIYTCVFSTGTILHVDNQGKEIERIKIAAKRPTCVTIGSGIKNNEMFVTTGHLKLDDEKATIDAINLDGDLGGFLFKLKVDKDLNGQKKNIWGGKV</sequence>
<dbReference type="SUPFAM" id="SSF63829">
    <property type="entry name" value="Calcium-dependent phosphotriesterase"/>
    <property type="match status" value="1"/>
</dbReference>
<dbReference type="PRINTS" id="PR01790">
    <property type="entry name" value="SMP30FAMILY"/>
</dbReference>
<feature type="binding site" evidence="3">
    <location>
        <position position="122"/>
    </location>
    <ligand>
        <name>substrate</name>
    </ligand>
</feature>
<gene>
    <name evidence="5" type="ORF">MG3_03543</name>
</gene>
<comment type="cofactor">
    <cofactor evidence="3">
        <name>Zn(2+)</name>
        <dbReference type="ChEBI" id="CHEBI:29105"/>
    </cofactor>
    <text evidence="3">Binds 1 divalent metal cation per subunit.</text>
</comment>
<dbReference type="InterPro" id="IPR013658">
    <property type="entry name" value="SGL"/>
</dbReference>
<keyword evidence="3" id="KW-0862">Zinc</keyword>
<dbReference type="InterPro" id="IPR005511">
    <property type="entry name" value="SMP-30"/>
</dbReference>
<evidence type="ECO:0000256" key="2">
    <source>
        <dbReference type="PIRSR" id="PIRSR605511-1"/>
    </source>
</evidence>
<dbReference type="GO" id="GO:0004341">
    <property type="term" value="F:gluconolactonase activity"/>
    <property type="evidence" value="ECO:0007669"/>
    <property type="project" value="TreeGrafter"/>
</dbReference>
<keyword evidence="3" id="KW-0479">Metal-binding</keyword>
<dbReference type="InterPro" id="IPR011042">
    <property type="entry name" value="6-blade_b-propeller_TolB-like"/>
</dbReference>
<evidence type="ECO:0000313" key="6">
    <source>
        <dbReference type="Proteomes" id="UP000030161"/>
    </source>
</evidence>
<protein>
    <submittedName>
        <fullName evidence="5">Cell growth-regulated 1 protein</fullName>
    </submittedName>
</protein>
<comment type="similarity">
    <text evidence="1">Belongs to the SMP-30/CGR1 family.</text>
</comment>
<proteinExistence type="inferred from homology"/>
<dbReference type="PANTHER" id="PTHR10907">
    <property type="entry name" value="REGUCALCIN"/>
    <property type="match status" value="1"/>
</dbReference>
<dbReference type="GO" id="GO:0005509">
    <property type="term" value="F:calcium ion binding"/>
    <property type="evidence" value="ECO:0007669"/>
    <property type="project" value="TreeGrafter"/>
</dbReference>
<reference evidence="5 6" key="1">
    <citation type="submission" date="2013-12" db="EMBL/GenBank/DDBJ databases">
        <title>The Genome Sequence of Candida albicans P78048.</title>
        <authorList>
            <consortium name="The Broad Institute Genome Sequencing Platform"/>
            <consortium name="The Broad Institute Genome Sequencing Center for Infectious Disease"/>
            <person name="Cuomo C."/>
            <person name="Bennett R."/>
            <person name="Hirakawa M."/>
            <person name="Noverr M."/>
            <person name="Mitchell A."/>
            <person name="Young S.K."/>
            <person name="Zeng Q."/>
            <person name="Gargeya S."/>
            <person name="Fitzgerald M."/>
            <person name="Abouelleil A."/>
            <person name="Alvarado L."/>
            <person name="Berlin A.M."/>
            <person name="Chapman S.B."/>
            <person name="Dewar J."/>
            <person name="Goldberg J."/>
            <person name="Griggs A."/>
            <person name="Gujja S."/>
            <person name="Hansen M."/>
            <person name="Howarth C."/>
            <person name="Imamovic A."/>
            <person name="Larimer J."/>
            <person name="McCowan C."/>
            <person name="Murphy C."/>
            <person name="Pearson M."/>
            <person name="Priest M."/>
            <person name="Roberts A."/>
            <person name="Saif S."/>
            <person name="Shea T."/>
            <person name="Sykes S."/>
            <person name="Wortman J."/>
            <person name="Nusbaum C."/>
            <person name="Birren B."/>
        </authorList>
    </citation>
    <scope>NUCLEOTIDE SEQUENCE [LARGE SCALE GENOMIC DNA]</scope>
    <source>
        <strain evidence="5 6">P78048</strain>
    </source>
</reference>
<feature type="binding site" evidence="3">
    <location>
        <position position="21"/>
    </location>
    <ligand>
        <name>a divalent metal cation</name>
        <dbReference type="ChEBI" id="CHEBI:60240"/>
    </ligand>
</feature>
<feature type="domain" description="SMP-30/Gluconolactonase/LRE-like region" evidence="4">
    <location>
        <begin position="19"/>
        <end position="295"/>
    </location>
</feature>
<dbReference type="Proteomes" id="UP000030161">
    <property type="component" value="Unassembled WGS sequence"/>
</dbReference>
<comment type="caution">
    <text evidence="5">The sequence shown here is derived from an EMBL/GenBank/DDBJ whole genome shotgun (WGS) entry which is preliminary data.</text>
</comment>
<evidence type="ECO:0000256" key="1">
    <source>
        <dbReference type="ARBA" id="ARBA00008853"/>
    </source>
</evidence>
<dbReference type="EMBL" id="AJIX01000025">
    <property type="protein sequence ID" value="KGR09622.1"/>
    <property type="molecule type" value="Genomic_DNA"/>
</dbReference>
<dbReference type="SMR" id="A0AB34PQY9"/>
<feature type="binding site" evidence="3">
    <location>
        <position position="181"/>
    </location>
    <ligand>
        <name>a divalent metal cation</name>
        <dbReference type="ChEBI" id="CHEBI:60240"/>
    </ligand>
</feature>
<accession>A0AB34PQY9</accession>